<dbReference type="Pfam" id="PF00291">
    <property type="entry name" value="PALP"/>
    <property type="match status" value="1"/>
</dbReference>
<dbReference type="InterPro" id="IPR001926">
    <property type="entry name" value="TrpB-like_PALP"/>
</dbReference>
<organism evidence="5">
    <name type="scientific">marine metagenome</name>
    <dbReference type="NCBI Taxonomy" id="408172"/>
    <lineage>
        <taxon>unclassified sequences</taxon>
        <taxon>metagenomes</taxon>
        <taxon>ecological metagenomes</taxon>
    </lineage>
</organism>
<proteinExistence type="inferred from homology"/>
<dbReference type="EMBL" id="UINC01030143">
    <property type="protein sequence ID" value="SVB14045.1"/>
    <property type="molecule type" value="Genomic_DNA"/>
</dbReference>
<evidence type="ECO:0000256" key="3">
    <source>
        <dbReference type="ARBA" id="ARBA00022898"/>
    </source>
</evidence>
<dbReference type="AlphaFoldDB" id="A0A382BJS6"/>
<dbReference type="SUPFAM" id="SSF53686">
    <property type="entry name" value="Tryptophan synthase beta subunit-like PLP-dependent enzymes"/>
    <property type="match status" value="1"/>
</dbReference>
<dbReference type="PIRSF" id="PIRSF006278">
    <property type="entry name" value="ACCD_DCysDesulf"/>
    <property type="match status" value="1"/>
</dbReference>
<comment type="similarity">
    <text evidence="2">Belongs to the ACC deaminase/D-cysteine desulfhydrase family.</text>
</comment>
<dbReference type="InterPro" id="IPR027278">
    <property type="entry name" value="ACCD_DCysDesulf"/>
</dbReference>
<accession>A0A382BJS6</accession>
<keyword evidence="3" id="KW-0663">Pyridoxal phosphate</keyword>
<comment type="cofactor">
    <cofactor evidence="1">
        <name>pyridoxal 5'-phosphate</name>
        <dbReference type="ChEBI" id="CHEBI:597326"/>
    </cofactor>
</comment>
<feature type="domain" description="Tryptophan synthase beta chain-like PALP" evidence="4">
    <location>
        <begin position="21"/>
        <end position="325"/>
    </location>
</feature>
<dbReference type="GO" id="GO:0019148">
    <property type="term" value="F:D-cysteine desulfhydrase activity"/>
    <property type="evidence" value="ECO:0007669"/>
    <property type="project" value="TreeGrafter"/>
</dbReference>
<dbReference type="PANTHER" id="PTHR43780:SF2">
    <property type="entry name" value="1-AMINOCYCLOPROPANE-1-CARBOXYLATE DEAMINASE-RELATED"/>
    <property type="match status" value="1"/>
</dbReference>
<reference evidence="5" key="1">
    <citation type="submission" date="2018-05" db="EMBL/GenBank/DDBJ databases">
        <authorList>
            <person name="Lanie J.A."/>
            <person name="Ng W.-L."/>
            <person name="Kazmierczak K.M."/>
            <person name="Andrzejewski T.M."/>
            <person name="Davidsen T.M."/>
            <person name="Wayne K.J."/>
            <person name="Tettelin H."/>
            <person name="Glass J.I."/>
            <person name="Rusch D."/>
            <person name="Podicherti R."/>
            <person name="Tsui H.-C.T."/>
            <person name="Winkler M.E."/>
        </authorList>
    </citation>
    <scope>NUCLEOTIDE SEQUENCE</scope>
</reference>
<dbReference type="InterPro" id="IPR036052">
    <property type="entry name" value="TrpB-like_PALP_sf"/>
</dbReference>
<dbReference type="Gene3D" id="3.40.50.1100">
    <property type="match status" value="2"/>
</dbReference>
<evidence type="ECO:0000313" key="5">
    <source>
        <dbReference type="EMBL" id="SVB14045.1"/>
    </source>
</evidence>
<evidence type="ECO:0000256" key="2">
    <source>
        <dbReference type="ARBA" id="ARBA00008639"/>
    </source>
</evidence>
<name>A0A382BJS6_9ZZZZ</name>
<sequence length="339" mass="38364">MSDTKLKKLNMLIDQFPRYQLGDFPTPLYRCKNIEKSLGIKHFYIKRDDLSGLAFGGNKVRHLEFRIGDVINKDCDIFINSNVKVSNNSRINAAACVKAGIKYVVVMGKGPNEEKQGNYLLQKLMNVEIHELDTDDNETIEDYCQELSEKYKKNGHKPYLRSEHEFAQHSAVLGYISGAIELNQQINEIKKTNNKIKIYQVAGNSVVGMAITNIYCDLNWEINAISPYLDNGLQKKGIETAEEVSNLLNINTSLSKTDINYSFDFVGEDYGILTQGAKDAIKLLARKESIFLDPIYTAKCMDGLLNDIYENKFSNDDVIIFIHSGGTPNIFTYVNDLIL</sequence>
<dbReference type="PANTHER" id="PTHR43780">
    <property type="entry name" value="1-AMINOCYCLOPROPANE-1-CARBOXYLATE DEAMINASE-RELATED"/>
    <property type="match status" value="1"/>
</dbReference>
<evidence type="ECO:0000256" key="1">
    <source>
        <dbReference type="ARBA" id="ARBA00001933"/>
    </source>
</evidence>
<protein>
    <recommendedName>
        <fullName evidence="4">Tryptophan synthase beta chain-like PALP domain-containing protein</fullName>
    </recommendedName>
</protein>
<gene>
    <name evidence="5" type="ORF">METZ01_LOCUS166899</name>
</gene>
<evidence type="ECO:0000259" key="4">
    <source>
        <dbReference type="Pfam" id="PF00291"/>
    </source>
</evidence>